<evidence type="ECO:0000259" key="3">
    <source>
        <dbReference type="Pfam" id="PF13360"/>
    </source>
</evidence>
<sequence length="444" mass="47721" precursor="true">MLRLFTLSFRILSLSFSVLLIGTSCDAQAPQEPTSLTATESDAATSDDWPRFRGPSGMGTSAATGLPLTWSESENIVWKTELPGSGASSPVTYGDHIYLTSYTGYLVPGQDRGSLDNLQRHVLALDRASGQIVWDKAVAAKLPEEENIRDHGYAANTCVADKSGVVAFLGKSGVIAYDHQGNQKWQADVGSNTNGWGTAASPLLVEDLVIINASIESESLVALDRATGERRWQAGGIREAWNTPIIVTADSGRKELVVARHGDVMAFDPATGDSLWTCKTGISWYMVPTGVAADGVVYFVGGRSGTAALAVRAGGSGDVTDTHRLWTSNAGTNVPSPIYHQGHLYYIDYNGSIAYCADAKTGEVVYQERLGRFDQVYASPVMAEGRIYYLARNGATLVVAARPEFQQSARNELSDGTRFDASPAVDGNRLLIRSGKYLYCIGRQ</sequence>
<dbReference type="Gene3D" id="2.40.10.480">
    <property type="match status" value="1"/>
</dbReference>
<feature type="chain" id="PRO_5022023669" evidence="2">
    <location>
        <begin position="30"/>
        <end position="444"/>
    </location>
</feature>
<dbReference type="SUPFAM" id="SSF50998">
    <property type="entry name" value="Quinoprotein alcohol dehydrogenase-like"/>
    <property type="match status" value="1"/>
</dbReference>
<feature type="region of interest" description="Disordered" evidence="1">
    <location>
        <begin position="28"/>
        <end position="55"/>
    </location>
</feature>
<dbReference type="KEGG" id="bvo:Pan97_50400"/>
<dbReference type="Pfam" id="PF13360">
    <property type="entry name" value="PQQ_2"/>
    <property type="match status" value="1"/>
</dbReference>
<dbReference type="PROSITE" id="PS51257">
    <property type="entry name" value="PROKAR_LIPOPROTEIN"/>
    <property type="match status" value="1"/>
</dbReference>
<evidence type="ECO:0000256" key="2">
    <source>
        <dbReference type="SAM" id="SignalP"/>
    </source>
</evidence>
<proteinExistence type="predicted"/>
<dbReference type="InterPro" id="IPR015943">
    <property type="entry name" value="WD40/YVTN_repeat-like_dom_sf"/>
</dbReference>
<feature type="signal peptide" evidence="2">
    <location>
        <begin position="1"/>
        <end position="29"/>
    </location>
</feature>
<accession>A0A518CFG8</accession>
<dbReference type="InterPro" id="IPR002372">
    <property type="entry name" value="PQQ_rpt_dom"/>
</dbReference>
<dbReference type="Gene3D" id="2.130.10.10">
    <property type="entry name" value="YVTN repeat-like/Quinoprotein amine dehydrogenase"/>
    <property type="match status" value="1"/>
</dbReference>
<protein>
    <submittedName>
        <fullName evidence="4">Outer membrane biogenesis protein BamB</fullName>
    </submittedName>
</protein>
<dbReference type="PANTHER" id="PTHR34512">
    <property type="entry name" value="CELL SURFACE PROTEIN"/>
    <property type="match status" value="1"/>
</dbReference>
<evidence type="ECO:0000313" key="5">
    <source>
        <dbReference type="Proteomes" id="UP000318626"/>
    </source>
</evidence>
<dbReference type="InterPro" id="IPR011047">
    <property type="entry name" value="Quinoprotein_ADH-like_sf"/>
</dbReference>
<evidence type="ECO:0000256" key="1">
    <source>
        <dbReference type="SAM" id="MobiDB-lite"/>
    </source>
</evidence>
<evidence type="ECO:0000313" key="4">
    <source>
        <dbReference type="EMBL" id="QDU77961.1"/>
    </source>
</evidence>
<keyword evidence="5" id="KW-1185">Reference proteome</keyword>
<reference evidence="5" key="1">
    <citation type="submission" date="2019-02" db="EMBL/GenBank/DDBJ databases">
        <title>Deep-cultivation of Planctomycetes and their phenomic and genomic characterization uncovers novel biology.</title>
        <authorList>
            <person name="Wiegand S."/>
            <person name="Jogler M."/>
            <person name="Boedeker C."/>
            <person name="Pinto D."/>
            <person name="Vollmers J."/>
            <person name="Rivas-Marin E."/>
            <person name="Kohn T."/>
            <person name="Peeters S.H."/>
            <person name="Heuer A."/>
            <person name="Rast P."/>
            <person name="Oberbeckmann S."/>
            <person name="Bunk B."/>
            <person name="Jeske O."/>
            <person name="Meyerdierks A."/>
            <person name="Storesund J.E."/>
            <person name="Kallscheuer N."/>
            <person name="Luecker S."/>
            <person name="Lage O.M."/>
            <person name="Pohl T."/>
            <person name="Merkel B.J."/>
            <person name="Hornburger P."/>
            <person name="Mueller R.-W."/>
            <person name="Bruemmer F."/>
            <person name="Labrenz M."/>
            <person name="Spormann A.M."/>
            <person name="Op den Camp H."/>
            <person name="Overmann J."/>
            <person name="Amann R."/>
            <person name="Jetten M.S.M."/>
            <person name="Mascher T."/>
            <person name="Medema M.H."/>
            <person name="Devos D.P."/>
            <person name="Kaster A.-K."/>
            <person name="Ovreas L."/>
            <person name="Rohde M."/>
            <person name="Galperin M.Y."/>
            <person name="Jogler C."/>
        </authorList>
    </citation>
    <scope>NUCLEOTIDE SEQUENCE [LARGE SCALE GENOMIC DNA]</scope>
    <source>
        <strain evidence="5">Pan97</strain>
    </source>
</reference>
<dbReference type="Proteomes" id="UP000318626">
    <property type="component" value="Chromosome"/>
</dbReference>
<feature type="compositionally biased region" description="Polar residues" evidence="1">
    <location>
        <begin position="31"/>
        <end position="44"/>
    </location>
</feature>
<keyword evidence="2" id="KW-0732">Signal</keyword>
<gene>
    <name evidence="4" type="ORF">Pan97_50400</name>
</gene>
<feature type="domain" description="Pyrrolo-quinoline quinone repeat" evidence="3">
    <location>
        <begin position="121"/>
        <end position="366"/>
    </location>
</feature>
<organism evidence="4 5">
    <name type="scientific">Bremerella volcania</name>
    <dbReference type="NCBI Taxonomy" id="2527984"/>
    <lineage>
        <taxon>Bacteria</taxon>
        <taxon>Pseudomonadati</taxon>
        <taxon>Planctomycetota</taxon>
        <taxon>Planctomycetia</taxon>
        <taxon>Pirellulales</taxon>
        <taxon>Pirellulaceae</taxon>
        <taxon>Bremerella</taxon>
    </lineage>
</organism>
<dbReference type="AlphaFoldDB" id="A0A518CFG8"/>
<dbReference type="SMART" id="SM00564">
    <property type="entry name" value="PQQ"/>
    <property type="match status" value="3"/>
</dbReference>
<dbReference type="EMBL" id="CP036289">
    <property type="protein sequence ID" value="QDU77961.1"/>
    <property type="molecule type" value="Genomic_DNA"/>
</dbReference>
<dbReference type="PANTHER" id="PTHR34512:SF30">
    <property type="entry name" value="OUTER MEMBRANE PROTEIN ASSEMBLY FACTOR BAMB"/>
    <property type="match status" value="1"/>
</dbReference>
<dbReference type="InterPro" id="IPR018391">
    <property type="entry name" value="PQQ_b-propeller_rpt"/>
</dbReference>
<name>A0A518CFG8_9BACT</name>
<dbReference type="OrthoDB" id="244732at2"/>